<dbReference type="Proteomes" id="UP001224775">
    <property type="component" value="Unassembled WGS sequence"/>
</dbReference>
<keyword evidence="3" id="KW-1185">Reference proteome</keyword>
<proteinExistence type="predicted"/>
<feature type="region of interest" description="Disordered" evidence="1">
    <location>
        <begin position="63"/>
        <end position="128"/>
    </location>
</feature>
<evidence type="ECO:0000256" key="1">
    <source>
        <dbReference type="SAM" id="MobiDB-lite"/>
    </source>
</evidence>
<evidence type="ECO:0000313" key="3">
    <source>
        <dbReference type="Proteomes" id="UP001224775"/>
    </source>
</evidence>
<dbReference type="EMBL" id="JATAAI010000011">
    <property type="protein sequence ID" value="KAK1742203.1"/>
    <property type="molecule type" value="Genomic_DNA"/>
</dbReference>
<evidence type="ECO:0000313" key="2">
    <source>
        <dbReference type="EMBL" id="KAK1742203.1"/>
    </source>
</evidence>
<gene>
    <name evidence="2" type="ORF">QTG54_006768</name>
</gene>
<sequence length="261" mass="29253">MSTSSFDFLVEEEAQVVPSSLDHLSRHELCHMIYRLDYERHTLKEKLVALRLAVSASNVAIGAAGGGGGRRSRAKQTPPQQLPLPEGDCPAKEKACSADGDEEEKVAKRQKTNNDDVDLNFQTPEPTPQEMNAIHTRLAQTILSEIKSTTHGGLRKPRTTAAEKDISFTTAMYIMQHYGDKLTHDTKRMIKWEFKCHDDIAKYLQCKEKYLGGVRHNGKGFLIASSCLQYAKFELMVVSYDKLTMSMKIQVTTRGCTENGK</sequence>
<reference evidence="2" key="1">
    <citation type="submission" date="2023-06" db="EMBL/GenBank/DDBJ databases">
        <title>Survivors Of The Sea: Transcriptome response of Skeletonema marinoi to long-term dormancy.</title>
        <authorList>
            <person name="Pinder M.I.M."/>
            <person name="Kourtchenko O."/>
            <person name="Robertson E.K."/>
            <person name="Larsson T."/>
            <person name="Maumus F."/>
            <person name="Osuna-Cruz C.M."/>
            <person name="Vancaester E."/>
            <person name="Stenow R."/>
            <person name="Vandepoele K."/>
            <person name="Ploug H."/>
            <person name="Bruchert V."/>
            <person name="Godhe A."/>
            <person name="Topel M."/>
        </authorList>
    </citation>
    <scope>NUCLEOTIDE SEQUENCE</scope>
    <source>
        <strain evidence="2">R05AC</strain>
    </source>
</reference>
<name>A0AAD8YAI2_9STRA</name>
<protein>
    <submittedName>
        <fullName evidence="2">Uncharacterized protein</fullName>
    </submittedName>
</protein>
<dbReference type="AlphaFoldDB" id="A0AAD8YAI2"/>
<comment type="caution">
    <text evidence="2">The sequence shown here is derived from an EMBL/GenBank/DDBJ whole genome shotgun (WGS) entry which is preliminary data.</text>
</comment>
<organism evidence="2 3">
    <name type="scientific">Skeletonema marinoi</name>
    <dbReference type="NCBI Taxonomy" id="267567"/>
    <lineage>
        <taxon>Eukaryota</taxon>
        <taxon>Sar</taxon>
        <taxon>Stramenopiles</taxon>
        <taxon>Ochrophyta</taxon>
        <taxon>Bacillariophyta</taxon>
        <taxon>Coscinodiscophyceae</taxon>
        <taxon>Thalassiosirophycidae</taxon>
        <taxon>Thalassiosirales</taxon>
        <taxon>Skeletonemataceae</taxon>
        <taxon>Skeletonema</taxon>
        <taxon>Skeletonema marinoi-dohrnii complex</taxon>
    </lineage>
</organism>
<accession>A0AAD8YAI2</accession>